<reference evidence="1" key="1">
    <citation type="submission" date="2015-04" db="UniProtKB">
        <authorList>
            <consortium name="EnsemblPlants"/>
        </authorList>
    </citation>
    <scope>IDENTIFICATION</scope>
</reference>
<dbReference type="HOGENOM" id="CLU_2853364_0_0_1"/>
<dbReference type="AlphaFoldDB" id="A0A0E0BGU6"/>
<dbReference type="Proteomes" id="UP000026961">
    <property type="component" value="Chromosome 11"/>
</dbReference>
<evidence type="ECO:0000313" key="1">
    <source>
        <dbReference type="EnsemblPlants" id="OGLUM11G06840.1"/>
    </source>
</evidence>
<dbReference type="EnsemblPlants" id="OGLUM11G06840.1">
    <property type="protein sequence ID" value="OGLUM11G06840.1"/>
    <property type="gene ID" value="OGLUM11G06840"/>
</dbReference>
<accession>A0A0E0BGU6</accession>
<keyword evidence="2" id="KW-1185">Reference proteome</keyword>
<reference evidence="1" key="2">
    <citation type="submission" date="2018-05" db="EMBL/GenBank/DDBJ databases">
        <title>OgluRS3 (Oryza glumaepatula Reference Sequence Version 3).</title>
        <authorList>
            <person name="Zhang J."/>
            <person name="Kudrna D."/>
            <person name="Lee S."/>
            <person name="Talag J."/>
            <person name="Welchert J."/>
            <person name="Wing R.A."/>
        </authorList>
    </citation>
    <scope>NUCLEOTIDE SEQUENCE [LARGE SCALE GENOMIC DNA]</scope>
</reference>
<dbReference type="Gramene" id="OGLUM11G06840.1">
    <property type="protein sequence ID" value="OGLUM11G06840.1"/>
    <property type="gene ID" value="OGLUM11G06840"/>
</dbReference>
<name>A0A0E0BGU6_9ORYZ</name>
<organism evidence="1">
    <name type="scientific">Oryza glumipatula</name>
    <dbReference type="NCBI Taxonomy" id="40148"/>
    <lineage>
        <taxon>Eukaryota</taxon>
        <taxon>Viridiplantae</taxon>
        <taxon>Streptophyta</taxon>
        <taxon>Embryophyta</taxon>
        <taxon>Tracheophyta</taxon>
        <taxon>Spermatophyta</taxon>
        <taxon>Magnoliopsida</taxon>
        <taxon>Liliopsida</taxon>
        <taxon>Poales</taxon>
        <taxon>Poaceae</taxon>
        <taxon>BOP clade</taxon>
        <taxon>Oryzoideae</taxon>
        <taxon>Oryzeae</taxon>
        <taxon>Oryzinae</taxon>
        <taxon>Oryza</taxon>
    </lineage>
</organism>
<protein>
    <submittedName>
        <fullName evidence="1">Uncharacterized protein</fullName>
    </submittedName>
</protein>
<proteinExistence type="predicted"/>
<sequence length="65" mass="6718">MGGPGGVLARGSGLWQGNVAGMEEVLRNGADMASTTLIWTAAGGAAHRHLQGEWEVVRLLLGFEG</sequence>
<evidence type="ECO:0000313" key="2">
    <source>
        <dbReference type="Proteomes" id="UP000026961"/>
    </source>
</evidence>